<dbReference type="Pfam" id="PF14385">
    <property type="entry name" value="DUF4416"/>
    <property type="match status" value="1"/>
</dbReference>
<dbReference type="EMBL" id="UHJL01000005">
    <property type="protein sequence ID" value="SUQ25961.1"/>
    <property type="molecule type" value="Genomic_DNA"/>
</dbReference>
<evidence type="ECO:0008006" key="3">
    <source>
        <dbReference type="Google" id="ProtNLM"/>
    </source>
</evidence>
<gene>
    <name evidence="1" type="ORF">SAMN05661053_2765</name>
</gene>
<dbReference type="Proteomes" id="UP000255423">
    <property type="component" value="Unassembled WGS sequence"/>
</dbReference>
<sequence length="185" mass="21363">MKASQFSENAQLIAFVLQKGSEWDPNVIELLEKTWGPIRHKGRLFAFDKTDYYKPEMGDDLYRGVVSFEKEIPPETIAEEKERSNALELTTASAEAPELRHVNIDIGYMDMDKVVLPSYKRGPFKLYAGKGVWLDMLLTYAKGVFHPTAWAFDDFMRNPYQHDLQLIREKFKKARKNGCNPEILA</sequence>
<dbReference type="RefSeq" id="WP_109573575.1">
    <property type="nucleotide sequence ID" value="NZ_UHJL01000005.1"/>
</dbReference>
<evidence type="ECO:0000313" key="2">
    <source>
        <dbReference type="Proteomes" id="UP000255423"/>
    </source>
</evidence>
<evidence type="ECO:0000313" key="1">
    <source>
        <dbReference type="EMBL" id="SUQ25961.1"/>
    </source>
</evidence>
<protein>
    <recommendedName>
        <fullName evidence="3">GTP-binding protein</fullName>
    </recommendedName>
</protein>
<organism evidence="1 2">
    <name type="scientific">Fibrobacter succinogenes</name>
    <name type="common">Bacteroides succinogenes</name>
    <dbReference type="NCBI Taxonomy" id="833"/>
    <lineage>
        <taxon>Bacteria</taxon>
        <taxon>Pseudomonadati</taxon>
        <taxon>Fibrobacterota</taxon>
        <taxon>Fibrobacteria</taxon>
        <taxon>Fibrobacterales</taxon>
        <taxon>Fibrobacteraceae</taxon>
        <taxon>Fibrobacter</taxon>
    </lineage>
</organism>
<dbReference type="InterPro" id="IPR025529">
    <property type="entry name" value="DUF4416"/>
</dbReference>
<accession>A0A380SA15</accession>
<name>A0A380SA15_FIBSU</name>
<proteinExistence type="predicted"/>
<dbReference type="AlphaFoldDB" id="A0A380SA15"/>
<reference evidence="1 2" key="1">
    <citation type="submission" date="2017-08" db="EMBL/GenBank/DDBJ databases">
        <authorList>
            <person name="de Groot N.N."/>
        </authorList>
    </citation>
    <scope>NUCLEOTIDE SEQUENCE [LARGE SCALE GENOMIC DNA]</scope>
    <source>
        <strain evidence="1 2">HM2</strain>
    </source>
</reference>